<proteinExistence type="inferred from homology"/>
<dbReference type="InterPro" id="IPR033121">
    <property type="entry name" value="PEPTIDASE_A1"/>
</dbReference>
<dbReference type="FunFam" id="2.40.70.10:FF:000126">
    <property type="entry name" value="Gamma conglutin 1"/>
    <property type="match status" value="1"/>
</dbReference>
<dbReference type="SUPFAM" id="SSF50630">
    <property type="entry name" value="Acid proteases"/>
    <property type="match status" value="1"/>
</dbReference>
<evidence type="ECO:0000256" key="3">
    <source>
        <dbReference type="ARBA" id="ARBA00022761"/>
    </source>
</evidence>
<dbReference type="STRING" id="57577.A0A2K3PS41"/>
<evidence type="ECO:0000313" key="12">
    <source>
        <dbReference type="EMBL" id="PNX94229.1"/>
    </source>
</evidence>
<gene>
    <name evidence="13" type="ORF">L195_g014844</name>
    <name evidence="11" type="ORF">L195_g016987</name>
    <name evidence="12" type="ORF">L195_g017400</name>
</gene>
<feature type="chain" id="PRO_5015082959" description="SBg7S" evidence="9">
    <location>
        <begin position="27"/>
        <end position="451"/>
    </location>
</feature>
<reference evidence="13 14" key="1">
    <citation type="journal article" date="2014" name="Am. J. Bot.">
        <title>Genome assembly and annotation for red clover (Trifolium pratense; Fabaceae).</title>
        <authorList>
            <person name="Istvanek J."/>
            <person name="Jaros M."/>
            <person name="Krenek A."/>
            <person name="Repkova J."/>
        </authorList>
    </citation>
    <scope>NUCLEOTIDE SEQUENCE [LARGE SCALE GENOMIC DNA]</scope>
    <source>
        <strain evidence="14">cv. Tatra</strain>
        <tissue evidence="13">Young leaves</tissue>
    </source>
</reference>
<dbReference type="PROSITE" id="PS51767">
    <property type="entry name" value="PEPTIDASE_A1"/>
    <property type="match status" value="1"/>
</dbReference>
<reference evidence="13 14" key="2">
    <citation type="journal article" date="2017" name="Front. Plant Sci.">
        <title>Gene Classification and Mining of Molecular Markers Useful in Red Clover (Trifolium pratense) Breeding.</title>
        <authorList>
            <person name="Istvanek J."/>
            <person name="Dluhosova J."/>
            <person name="Dluhos P."/>
            <person name="Patkova L."/>
            <person name="Nedelnik J."/>
            <person name="Repkova J."/>
        </authorList>
    </citation>
    <scope>NUCLEOTIDE SEQUENCE [LARGE SCALE GENOMIC DNA]</scope>
    <source>
        <strain evidence="14">cv. Tatra</strain>
        <tissue evidence="13">Young leaves</tissue>
    </source>
</reference>
<evidence type="ECO:0000313" key="14">
    <source>
        <dbReference type="Proteomes" id="UP000236291"/>
    </source>
</evidence>
<comment type="similarity">
    <text evidence="1">Belongs to the peptidase A1 family.</text>
</comment>
<evidence type="ECO:0000256" key="1">
    <source>
        <dbReference type="ARBA" id="ARBA00007447"/>
    </source>
</evidence>
<keyword evidence="5" id="KW-1015">Disulfide bond</keyword>
<feature type="signal peptide" evidence="9">
    <location>
        <begin position="1"/>
        <end position="26"/>
    </location>
</feature>
<evidence type="ECO:0000256" key="5">
    <source>
        <dbReference type="ARBA" id="ARBA00023157"/>
    </source>
</evidence>
<keyword evidence="3" id="KW-0758">Storage protein</keyword>
<evidence type="ECO:0000256" key="7">
    <source>
        <dbReference type="ARBA" id="ARBA00062460"/>
    </source>
</evidence>
<dbReference type="FunFam" id="2.40.70.10:FF:000045">
    <property type="entry name" value="Basic 7S globulin"/>
    <property type="match status" value="1"/>
</dbReference>
<evidence type="ECO:0000256" key="8">
    <source>
        <dbReference type="ARBA" id="ARBA00083953"/>
    </source>
</evidence>
<dbReference type="PANTHER" id="PTHR47965:SF28">
    <property type="entry name" value="BASIC 7S GLOBULIN"/>
    <property type="match status" value="1"/>
</dbReference>
<dbReference type="Pfam" id="PF14541">
    <property type="entry name" value="TAXi_C"/>
    <property type="match status" value="1"/>
</dbReference>
<dbReference type="AlphaFoldDB" id="A0A2K3PS41"/>
<evidence type="ECO:0000256" key="2">
    <source>
        <dbReference type="ARBA" id="ARBA00022729"/>
    </source>
</evidence>
<keyword evidence="4" id="KW-0708">Seed storage protein</keyword>
<name>A0A2K3PS41_TRIPR</name>
<evidence type="ECO:0000259" key="10">
    <source>
        <dbReference type="PROSITE" id="PS51767"/>
    </source>
</evidence>
<keyword evidence="2 9" id="KW-0732">Signal</keyword>
<comment type="function">
    <text evidence="6">Seed storage protein. Has a protein kinase activity. Binds leginsulin.</text>
</comment>
<dbReference type="GO" id="GO:0045735">
    <property type="term" value="F:nutrient reservoir activity"/>
    <property type="evidence" value="ECO:0007669"/>
    <property type="project" value="UniProtKB-KW"/>
</dbReference>
<dbReference type="Gene3D" id="2.40.70.10">
    <property type="entry name" value="Acid Proteases"/>
    <property type="match status" value="2"/>
</dbReference>
<comment type="caution">
    <text evidence="13">The sequence shown here is derived from an EMBL/GenBank/DDBJ whole genome shotgun (WGS) entry which is preliminary data.</text>
</comment>
<dbReference type="CDD" id="cd05489">
    <property type="entry name" value="xylanase_inhibitor_I_like"/>
    <property type="match status" value="1"/>
</dbReference>
<protein>
    <recommendedName>
        <fullName evidence="8">SBg7S</fullName>
    </recommendedName>
</protein>
<dbReference type="EMBL" id="ASHM01011877">
    <property type="protein sequence ID" value="PNX93825.1"/>
    <property type="molecule type" value="Genomic_DNA"/>
</dbReference>
<sequence>MASISIIHFLLISLFCSFLLVSSSHQQQPYPKPKPSHQQPPYSKSKPNLLVLPVQQDASTGLHWANIHKRTPLMEIPVLLDLNGQHLWVNCDQHYSSSTYKAPFCHSTQCSRANANTCHTCVTSTADRPGCHNNTCALMSANPVTQQTAMSELAQDVLAIYATNGPKIGPMVTIPQFLFSCAPSFLTQKGLPNNVQGVAGLAHSQISLQNQLSSHFGLQRQFTMCLSRYPNSKGAILFGDAPNNMHFGQGNNYNTKNIPNIFNNLAYTPLTTNQQGEYRMHVTSIRINQHTVVPVSGSMLSNYPEGVMGGTLISTAIPYTILQHSLFEAFIQVVGKQYPKQAQVNAVAPFGMCFDSKKINQALNVEFVMDKPNVVWRISGDNLMVQPQNGVSCLAFVNGGLHPKAAITIGSHQLEENLLMFDLAKSMLGFSNSLNSHGMKCSDLFDFTNAP</sequence>
<organism evidence="13 14">
    <name type="scientific">Trifolium pratense</name>
    <name type="common">Red clover</name>
    <dbReference type="NCBI Taxonomy" id="57577"/>
    <lineage>
        <taxon>Eukaryota</taxon>
        <taxon>Viridiplantae</taxon>
        <taxon>Streptophyta</taxon>
        <taxon>Embryophyta</taxon>
        <taxon>Tracheophyta</taxon>
        <taxon>Spermatophyta</taxon>
        <taxon>Magnoliopsida</taxon>
        <taxon>eudicotyledons</taxon>
        <taxon>Gunneridae</taxon>
        <taxon>Pentapetalae</taxon>
        <taxon>rosids</taxon>
        <taxon>fabids</taxon>
        <taxon>Fabales</taxon>
        <taxon>Fabaceae</taxon>
        <taxon>Papilionoideae</taxon>
        <taxon>50 kb inversion clade</taxon>
        <taxon>NPAAA clade</taxon>
        <taxon>Hologalegina</taxon>
        <taxon>IRL clade</taxon>
        <taxon>Trifolieae</taxon>
        <taxon>Trifolium</taxon>
    </lineage>
</organism>
<dbReference type="GO" id="GO:0006508">
    <property type="term" value="P:proteolysis"/>
    <property type="evidence" value="ECO:0007669"/>
    <property type="project" value="InterPro"/>
</dbReference>
<comment type="subunit">
    <text evidence="7">The mature protein consists of high- and low-kDa subunits linked by disulfide bonds.</text>
</comment>
<evidence type="ECO:0000313" key="11">
    <source>
        <dbReference type="EMBL" id="PNX93825.1"/>
    </source>
</evidence>
<dbReference type="InterPro" id="IPR033868">
    <property type="entry name" value="Xylanase_inhibitor_I-like"/>
</dbReference>
<dbReference type="EMBL" id="ASHM01012280">
    <property type="protein sequence ID" value="PNX94229.1"/>
    <property type="molecule type" value="Genomic_DNA"/>
</dbReference>
<accession>A0A2K3PS41</accession>
<dbReference type="GO" id="GO:0004190">
    <property type="term" value="F:aspartic-type endopeptidase activity"/>
    <property type="evidence" value="ECO:0007669"/>
    <property type="project" value="InterPro"/>
</dbReference>
<evidence type="ECO:0000313" key="13">
    <source>
        <dbReference type="EMBL" id="PNY18087.1"/>
    </source>
</evidence>
<evidence type="ECO:0000256" key="9">
    <source>
        <dbReference type="SAM" id="SignalP"/>
    </source>
</evidence>
<feature type="domain" description="Peptidase A1" evidence="10">
    <location>
        <begin position="63"/>
        <end position="431"/>
    </location>
</feature>
<evidence type="ECO:0000256" key="4">
    <source>
        <dbReference type="ARBA" id="ARBA00023129"/>
    </source>
</evidence>
<dbReference type="InterPro" id="IPR032799">
    <property type="entry name" value="TAXi_C"/>
</dbReference>
<dbReference type="PANTHER" id="PTHR47965">
    <property type="entry name" value="ASPARTYL PROTEASE-RELATED"/>
    <property type="match status" value="1"/>
</dbReference>
<dbReference type="Proteomes" id="UP000236291">
    <property type="component" value="Unassembled WGS sequence"/>
</dbReference>
<dbReference type="EMBL" id="ASHM01009941">
    <property type="protein sequence ID" value="PNY18087.1"/>
    <property type="molecule type" value="Genomic_DNA"/>
</dbReference>
<evidence type="ECO:0000256" key="6">
    <source>
        <dbReference type="ARBA" id="ARBA00054610"/>
    </source>
</evidence>
<dbReference type="Pfam" id="PF14543">
    <property type="entry name" value="TAXi_N"/>
    <property type="match status" value="1"/>
</dbReference>
<dbReference type="InterPro" id="IPR021109">
    <property type="entry name" value="Peptidase_aspartic_dom_sf"/>
</dbReference>
<dbReference type="InterPro" id="IPR001461">
    <property type="entry name" value="Aspartic_peptidase_A1"/>
</dbReference>
<dbReference type="InterPro" id="IPR032861">
    <property type="entry name" value="TAXi_N"/>
</dbReference>